<sequence>MDRRGDRGHERGIPAAQSYQERPDLSSAECATALGSPYKAFCEASLALSEHSLLQPDVIVAIGGTDSRYYEIDDLAIVIEVADSTAARDLGLKCAMYAAQAVSEYWVVALPTGEVHQFWEPGVDGFAARRTVPFEGELTSATMPELTIDGRGIL</sequence>
<dbReference type="PANTHER" id="PTHR35400">
    <property type="entry name" value="SLR1083 PROTEIN"/>
    <property type="match status" value="1"/>
</dbReference>
<evidence type="ECO:0000259" key="2">
    <source>
        <dbReference type="Pfam" id="PF05685"/>
    </source>
</evidence>
<evidence type="ECO:0000313" key="4">
    <source>
        <dbReference type="Proteomes" id="UP000319931"/>
    </source>
</evidence>
<dbReference type="CDD" id="cd06260">
    <property type="entry name" value="DUF820-like"/>
    <property type="match status" value="1"/>
</dbReference>
<reference evidence="3 4" key="1">
    <citation type="journal article" date="2019" name="Environ. Microbiol.">
        <title>Species interactions and distinct microbial communities in high Arctic permafrost affected cryosols are associated with the CH4 and CO2 gas fluxes.</title>
        <authorList>
            <person name="Altshuler I."/>
            <person name="Hamel J."/>
            <person name="Turney S."/>
            <person name="Magnuson E."/>
            <person name="Levesque R."/>
            <person name="Greer C."/>
            <person name="Whyte L.G."/>
        </authorList>
    </citation>
    <scope>NUCLEOTIDE SEQUENCE [LARGE SCALE GENOMIC DNA]</scope>
    <source>
        <strain evidence="3 4">E6.1</strain>
    </source>
</reference>
<proteinExistence type="predicted"/>
<accession>A0A502FT80</accession>
<feature type="domain" description="Putative restriction endonuclease" evidence="2">
    <location>
        <begin position="38"/>
        <end position="147"/>
    </location>
</feature>
<comment type="caution">
    <text evidence="3">The sequence shown here is derived from an EMBL/GenBank/DDBJ whole genome shotgun (WGS) entry which is preliminary data.</text>
</comment>
<dbReference type="Gene3D" id="3.90.1570.10">
    <property type="entry name" value="tt1808, chain A"/>
    <property type="match status" value="1"/>
</dbReference>
<protein>
    <recommendedName>
        <fullName evidence="2">Putative restriction endonuclease domain-containing protein</fullName>
    </recommendedName>
</protein>
<name>A0A502FT80_9SPHN</name>
<dbReference type="Proteomes" id="UP000319931">
    <property type="component" value="Unassembled WGS sequence"/>
</dbReference>
<dbReference type="AlphaFoldDB" id="A0A502FT80"/>
<dbReference type="Pfam" id="PF05685">
    <property type="entry name" value="Uma2"/>
    <property type="match status" value="1"/>
</dbReference>
<feature type="compositionally biased region" description="Basic and acidic residues" evidence="1">
    <location>
        <begin position="1"/>
        <end position="12"/>
    </location>
</feature>
<evidence type="ECO:0000256" key="1">
    <source>
        <dbReference type="SAM" id="MobiDB-lite"/>
    </source>
</evidence>
<gene>
    <name evidence="3" type="ORF">EAH76_12435</name>
</gene>
<dbReference type="InterPro" id="IPR012296">
    <property type="entry name" value="Nuclease_put_TT1808"/>
</dbReference>
<evidence type="ECO:0000313" key="3">
    <source>
        <dbReference type="EMBL" id="TPG52685.1"/>
    </source>
</evidence>
<feature type="region of interest" description="Disordered" evidence="1">
    <location>
        <begin position="1"/>
        <end position="24"/>
    </location>
</feature>
<dbReference type="OrthoDB" id="196625at2"/>
<dbReference type="SUPFAM" id="SSF52980">
    <property type="entry name" value="Restriction endonuclease-like"/>
    <property type="match status" value="1"/>
</dbReference>
<dbReference type="PANTHER" id="PTHR35400:SF1">
    <property type="entry name" value="SLR1083 PROTEIN"/>
    <property type="match status" value="1"/>
</dbReference>
<keyword evidence="4" id="KW-1185">Reference proteome</keyword>
<organism evidence="3 4">
    <name type="scientific">Sphingomonas glacialis</name>
    <dbReference type="NCBI Taxonomy" id="658225"/>
    <lineage>
        <taxon>Bacteria</taxon>
        <taxon>Pseudomonadati</taxon>
        <taxon>Pseudomonadota</taxon>
        <taxon>Alphaproteobacteria</taxon>
        <taxon>Sphingomonadales</taxon>
        <taxon>Sphingomonadaceae</taxon>
        <taxon>Sphingomonas</taxon>
    </lineage>
</organism>
<dbReference type="EMBL" id="RCZC01000003">
    <property type="protein sequence ID" value="TPG52685.1"/>
    <property type="molecule type" value="Genomic_DNA"/>
</dbReference>
<dbReference type="InterPro" id="IPR008538">
    <property type="entry name" value="Uma2"/>
</dbReference>
<dbReference type="InterPro" id="IPR011335">
    <property type="entry name" value="Restrct_endonuc-II-like"/>
</dbReference>